<protein>
    <submittedName>
        <fullName evidence="2">Putative secreted protein</fullName>
    </submittedName>
</protein>
<sequence>MMAQRCAPLCSFVRCLVAAVELDGPNAHPSFCKKGNMCSAFYFNTCHLNVHELSLKALWYLQSVLQFCVTFLPK</sequence>
<reference evidence="2" key="1">
    <citation type="submission" date="2019-09" db="EMBL/GenBank/DDBJ databases">
        <title>Organ-specific transcriptomic study of the physiology of the cattle tick, Rhipicephalus microplus.</title>
        <authorList>
            <person name="Tirloni L."/>
            <person name="Braz G."/>
            <person name="Gandara A.C.P."/>
            <person name="Sabadin G.A."/>
            <person name="da Silva R.M."/>
            <person name="Guizzo M.G."/>
            <person name="Machado J.A."/>
            <person name="Costa E.P."/>
            <person name="Gomes H.F."/>
            <person name="Moraes J."/>
            <person name="Mota M.B.S."/>
            <person name="Mesquita R.D."/>
            <person name="Alvarenga P.H."/>
            <person name="Alves F."/>
            <person name="Seixas A."/>
            <person name="da Fonseca R.N."/>
            <person name="Fogaca A."/>
            <person name="Logullo C."/>
            <person name="Tanaka A."/>
            <person name="Daffre S."/>
            <person name="Termignoni C."/>
            <person name="Vaz I.S.Jr."/>
            <person name="Oliveira P.L."/>
            <person name="Ribeiro J.M."/>
        </authorList>
    </citation>
    <scope>NUCLEOTIDE SEQUENCE</scope>
    <source>
        <strain evidence="2">Porto Alegre</strain>
    </source>
</reference>
<dbReference type="AlphaFoldDB" id="A0A6M2DE71"/>
<evidence type="ECO:0000256" key="1">
    <source>
        <dbReference type="SAM" id="SignalP"/>
    </source>
</evidence>
<dbReference type="EMBL" id="GHWJ01010704">
    <property type="protein sequence ID" value="NOV43441.1"/>
    <property type="molecule type" value="Transcribed_RNA"/>
</dbReference>
<accession>A0A6M2DE71</accession>
<feature type="signal peptide" evidence="1">
    <location>
        <begin position="1"/>
        <end position="18"/>
    </location>
</feature>
<name>A0A6M2DE71_RHIMP</name>
<organism evidence="2">
    <name type="scientific">Rhipicephalus microplus</name>
    <name type="common">Cattle tick</name>
    <name type="synonym">Boophilus microplus</name>
    <dbReference type="NCBI Taxonomy" id="6941"/>
    <lineage>
        <taxon>Eukaryota</taxon>
        <taxon>Metazoa</taxon>
        <taxon>Ecdysozoa</taxon>
        <taxon>Arthropoda</taxon>
        <taxon>Chelicerata</taxon>
        <taxon>Arachnida</taxon>
        <taxon>Acari</taxon>
        <taxon>Parasitiformes</taxon>
        <taxon>Ixodida</taxon>
        <taxon>Ixodoidea</taxon>
        <taxon>Ixodidae</taxon>
        <taxon>Rhipicephalinae</taxon>
        <taxon>Rhipicephalus</taxon>
        <taxon>Boophilus</taxon>
    </lineage>
</organism>
<keyword evidence="1" id="KW-0732">Signal</keyword>
<feature type="chain" id="PRO_5026686066" evidence="1">
    <location>
        <begin position="19"/>
        <end position="74"/>
    </location>
</feature>
<evidence type="ECO:0000313" key="2">
    <source>
        <dbReference type="EMBL" id="NOV43441.1"/>
    </source>
</evidence>
<proteinExistence type="predicted"/>